<dbReference type="Gene3D" id="3.30.450.20">
    <property type="entry name" value="PAS domain"/>
    <property type="match status" value="1"/>
</dbReference>
<evidence type="ECO:0000313" key="4">
    <source>
        <dbReference type="Proteomes" id="UP000749646"/>
    </source>
</evidence>
<feature type="domain" description="PAS fold" evidence="2">
    <location>
        <begin position="16"/>
        <end position="98"/>
    </location>
</feature>
<keyword evidence="4" id="KW-1185">Reference proteome</keyword>
<dbReference type="EMBL" id="JAAAHW010000140">
    <property type="protein sequence ID" value="KAG0006189.1"/>
    <property type="molecule type" value="Genomic_DNA"/>
</dbReference>
<gene>
    <name evidence="3" type="ORF">BGZ65_009122</name>
</gene>
<dbReference type="Pfam" id="PF00989">
    <property type="entry name" value="PAS"/>
    <property type="match status" value="1"/>
</dbReference>
<evidence type="ECO:0000259" key="2">
    <source>
        <dbReference type="Pfam" id="PF00989"/>
    </source>
</evidence>
<feature type="compositionally biased region" description="Low complexity" evidence="1">
    <location>
        <begin position="122"/>
        <end position="134"/>
    </location>
</feature>
<dbReference type="InterPro" id="IPR013767">
    <property type="entry name" value="PAS_fold"/>
</dbReference>
<accession>A0A9P6MKF2</accession>
<evidence type="ECO:0000256" key="1">
    <source>
        <dbReference type="SAM" id="MobiDB-lite"/>
    </source>
</evidence>
<protein>
    <recommendedName>
        <fullName evidence="2">PAS fold domain-containing protein</fullName>
    </recommendedName>
</protein>
<organism evidence="3 4">
    <name type="scientific">Modicella reniformis</name>
    <dbReference type="NCBI Taxonomy" id="1440133"/>
    <lineage>
        <taxon>Eukaryota</taxon>
        <taxon>Fungi</taxon>
        <taxon>Fungi incertae sedis</taxon>
        <taxon>Mucoromycota</taxon>
        <taxon>Mortierellomycotina</taxon>
        <taxon>Mortierellomycetes</taxon>
        <taxon>Mortierellales</taxon>
        <taxon>Mortierellaceae</taxon>
        <taxon>Modicella</taxon>
    </lineage>
</organism>
<reference evidence="3" key="1">
    <citation type="journal article" date="2020" name="Fungal Divers.">
        <title>Resolving the Mortierellaceae phylogeny through synthesis of multi-gene phylogenetics and phylogenomics.</title>
        <authorList>
            <person name="Vandepol N."/>
            <person name="Liber J."/>
            <person name="Desiro A."/>
            <person name="Na H."/>
            <person name="Kennedy M."/>
            <person name="Barry K."/>
            <person name="Grigoriev I.V."/>
            <person name="Miller A.N."/>
            <person name="O'Donnell K."/>
            <person name="Stajich J.E."/>
            <person name="Bonito G."/>
        </authorList>
    </citation>
    <scope>NUCLEOTIDE SEQUENCE</scope>
    <source>
        <strain evidence="3">MES-2147</strain>
    </source>
</reference>
<evidence type="ECO:0000313" key="3">
    <source>
        <dbReference type="EMBL" id="KAG0006189.1"/>
    </source>
</evidence>
<name>A0A9P6MKF2_9FUNG</name>
<dbReference type="CDD" id="cd00130">
    <property type="entry name" value="PAS"/>
    <property type="match status" value="1"/>
</dbReference>
<dbReference type="Proteomes" id="UP000749646">
    <property type="component" value="Unassembled WGS sequence"/>
</dbReference>
<comment type="caution">
    <text evidence="3">The sequence shown here is derived from an EMBL/GenBank/DDBJ whole genome shotgun (WGS) entry which is preliminary data.</text>
</comment>
<feature type="compositionally biased region" description="Polar residues" evidence="1">
    <location>
        <begin position="135"/>
        <end position="155"/>
    </location>
</feature>
<dbReference type="AlphaFoldDB" id="A0A9P6MKF2"/>
<dbReference type="InterPro" id="IPR000014">
    <property type="entry name" value="PAS"/>
</dbReference>
<dbReference type="PROSITE" id="PS51257">
    <property type="entry name" value="PROKAR_LIPOPROTEIN"/>
    <property type="match status" value="1"/>
</dbReference>
<sequence>MEPEARVCLIINRFSRNLIVMYASSACEKVLNIDPDQLTGKPILLYIRADDLAPFMEQVDVIKTTTVITQMRFWFQSPNRSREIPCEAILFGATDGIVAVVRRCKPFVRKYFIRSKGQFEAGSQGTSWSSGSTGPYDTSTNFIQSNTQSDQDSRS</sequence>
<dbReference type="InterPro" id="IPR035965">
    <property type="entry name" value="PAS-like_dom_sf"/>
</dbReference>
<dbReference type="SUPFAM" id="SSF55785">
    <property type="entry name" value="PYP-like sensor domain (PAS domain)"/>
    <property type="match status" value="1"/>
</dbReference>
<dbReference type="OrthoDB" id="411251at2759"/>
<feature type="region of interest" description="Disordered" evidence="1">
    <location>
        <begin position="121"/>
        <end position="155"/>
    </location>
</feature>
<dbReference type="GO" id="GO:0006355">
    <property type="term" value="P:regulation of DNA-templated transcription"/>
    <property type="evidence" value="ECO:0007669"/>
    <property type="project" value="InterPro"/>
</dbReference>
<proteinExistence type="predicted"/>